<sequence length="460" mass="51090">MAFDYTGALTAWRNPVAQDATIPVPQYPGEDMDREAKHDKVSETIVKFAPCLFSRNYQTRAGYTSLVEGRAVEVTGKEVVATGALLEQVSCISNIILARLLDAKEKKAPLTEKQTLEITTCFKELSDFWKAQAESEQATKQISDSVEVLANNIPYVLKICDAFVQYLDVFGHQLTEALTTLEVEPSVKEAVVSLSAMFFDEALLSGKIVNESMSVGKVDFTRVKFDDAVLATKKALLGIFAKAAKEGRAADEQEIVLARELIVTWKDRMIALAKANELQVNFASGTKELEMLEAAMKQQEALFKRRVEDDTADLQTKDKQLKEYKARTALSLQSDEDLKSAIEAGVESRQLAVNTAATKLEATKGEQSTTLGELLEDIRLRKESLAALKKEMSEFTYNNFYYSVSLVPEFTVQPATLEQMTLIADNLAQLSPLFDQYARFGLGKAEREPKASGFWSLMGY</sequence>
<reference evidence="2" key="1">
    <citation type="submission" date="2015-06" db="EMBL/GenBank/DDBJ databases">
        <authorList>
            <person name="Bertelli C."/>
        </authorList>
    </citation>
    <scope>NUCLEOTIDE SEQUENCE [LARGE SCALE GENOMIC DNA]</scope>
    <source>
        <strain evidence="2">CRIB-30</strain>
    </source>
</reference>
<dbReference type="EMBL" id="CWGJ01000011">
    <property type="protein sequence ID" value="CRX38331.1"/>
    <property type="molecule type" value="Genomic_DNA"/>
</dbReference>
<evidence type="ECO:0000313" key="1">
    <source>
        <dbReference type="EMBL" id="CRX38331.1"/>
    </source>
</evidence>
<name>A0A0H5DP89_9BACT</name>
<gene>
    <name evidence="1" type="ORF">ELAC_0985</name>
</gene>
<dbReference type="RefSeq" id="WP_098038173.1">
    <property type="nucleotide sequence ID" value="NZ_CWGJ01000011.1"/>
</dbReference>
<dbReference type="AlphaFoldDB" id="A0A0H5DP89"/>
<accession>A0A0H5DP89</accession>
<organism evidence="1 2">
    <name type="scientific">Estrella lausannensis</name>
    <dbReference type="NCBI Taxonomy" id="483423"/>
    <lineage>
        <taxon>Bacteria</taxon>
        <taxon>Pseudomonadati</taxon>
        <taxon>Chlamydiota</taxon>
        <taxon>Chlamydiia</taxon>
        <taxon>Parachlamydiales</taxon>
        <taxon>Candidatus Criblamydiaceae</taxon>
        <taxon>Estrella</taxon>
    </lineage>
</organism>
<keyword evidence="2" id="KW-1185">Reference proteome</keyword>
<evidence type="ECO:0000313" key="2">
    <source>
        <dbReference type="Proteomes" id="UP000220251"/>
    </source>
</evidence>
<dbReference type="Proteomes" id="UP000220251">
    <property type="component" value="Unassembled WGS sequence"/>
</dbReference>
<proteinExistence type="predicted"/>
<protein>
    <submittedName>
        <fullName evidence="1">Uncharacterized protein</fullName>
    </submittedName>
</protein>
<dbReference type="OrthoDB" id="9967642at2"/>